<organism evidence="2 3">
    <name type="scientific">Pseudoduganella danionis</name>
    <dbReference type="NCBI Taxonomy" id="1890295"/>
    <lineage>
        <taxon>Bacteria</taxon>
        <taxon>Pseudomonadati</taxon>
        <taxon>Pseudomonadota</taxon>
        <taxon>Betaproteobacteria</taxon>
        <taxon>Burkholderiales</taxon>
        <taxon>Oxalobacteraceae</taxon>
        <taxon>Telluria group</taxon>
        <taxon>Pseudoduganella</taxon>
    </lineage>
</organism>
<feature type="coiled-coil region" evidence="1">
    <location>
        <begin position="75"/>
        <end position="102"/>
    </location>
</feature>
<keyword evidence="1" id="KW-0175">Coiled coil</keyword>
<accession>A0ABW9STC6</accession>
<dbReference type="InterPro" id="IPR002514">
    <property type="entry name" value="Transposase_8"/>
</dbReference>
<dbReference type="InterPro" id="IPR009057">
    <property type="entry name" value="Homeodomain-like_sf"/>
</dbReference>
<evidence type="ECO:0000256" key="1">
    <source>
        <dbReference type="SAM" id="Coils"/>
    </source>
</evidence>
<evidence type="ECO:0000313" key="3">
    <source>
        <dbReference type="Proteomes" id="UP000735592"/>
    </source>
</evidence>
<proteinExistence type="predicted"/>
<reference evidence="2 3" key="1">
    <citation type="submission" date="2019-11" db="EMBL/GenBank/DDBJ databases">
        <title>Type strains purchased from KCTC, JCM and DSMZ.</title>
        <authorList>
            <person name="Lu H."/>
        </authorList>
    </citation>
    <scope>NUCLEOTIDE SEQUENCE [LARGE SCALE GENOMIC DNA]</scope>
    <source>
        <strain evidence="2 3">DSM 103461</strain>
    </source>
</reference>
<dbReference type="SUPFAM" id="SSF46689">
    <property type="entry name" value="Homeodomain-like"/>
    <property type="match status" value="1"/>
</dbReference>
<dbReference type="EMBL" id="WNKW01000011">
    <property type="protein sequence ID" value="MTW35418.1"/>
    <property type="molecule type" value="Genomic_DNA"/>
</dbReference>
<comment type="caution">
    <text evidence="2">The sequence shown here is derived from an EMBL/GenBank/DDBJ whole genome shotgun (WGS) entry which is preliminary data.</text>
</comment>
<dbReference type="Gene3D" id="1.10.10.60">
    <property type="entry name" value="Homeodomain-like"/>
    <property type="match status" value="1"/>
</dbReference>
<keyword evidence="3" id="KW-1185">Reference proteome</keyword>
<evidence type="ECO:0000313" key="2">
    <source>
        <dbReference type="EMBL" id="MTW35418.1"/>
    </source>
</evidence>
<dbReference type="Proteomes" id="UP000735592">
    <property type="component" value="Unassembled WGS sequence"/>
</dbReference>
<name>A0ABW9STC6_9BURK</name>
<protein>
    <submittedName>
        <fullName evidence="2">Transposase</fullName>
    </submittedName>
</protein>
<gene>
    <name evidence="2" type="ORF">GM655_21725</name>
</gene>
<sequence length="115" mass="12702">MIELRHFLRKNPQSRPTLKYTREFRAEAVKLVLEQAMTLEEAGARLALPKGTLANWVSAAKRGDGATVAPGGRSGSELEAEVARLRKELANVNVEVEILKKAAYFARESLPGTRK</sequence>
<dbReference type="Pfam" id="PF01527">
    <property type="entry name" value="HTH_Tnp_1"/>
    <property type="match status" value="1"/>
</dbReference>